<accession>A0A8H3E3J6</accession>
<evidence type="ECO:0000313" key="3">
    <source>
        <dbReference type="Proteomes" id="UP000663827"/>
    </source>
</evidence>
<evidence type="ECO:0000256" key="1">
    <source>
        <dbReference type="SAM" id="MobiDB-lite"/>
    </source>
</evidence>
<name>A0A8H3E3J6_9AGAM</name>
<gene>
    <name evidence="2" type="ORF">RDB_LOCUS97225</name>
</gene>
<feature type="compositionally biased region" description="Polar residues" evidence="1">
    <location>
        <begin position="144"/>
        <end position="154"/>
    </location>
</feature>
<dbReference type="EMBL" id="CAJNJQ010002036">
    <property type="protein sequence ID" value="CAE7159134.1"/>
    <property type="molecule type" value="Genomic_DNA"/>
</dbReference>
<comment type="caution">
    <text evidence="2">The sequence shown here is derived from an EMBL/GenBank/DDBJ whole genome shotgun (WGS) entry which is preliminary data.</text>
</comment>
<protein>
    <recommendedName>
        <fullName evidence="4">Geranylgeranyl pyrophosphate synthetase</fullName>
    </recommendedName>
</protein>
<dbReference type="Proteomes" id="UP000663827">
    <property type="component" value="Unassembled WGS sequence"/>
</dbReference>
<feature type="region of interest" description="Disordered" evidence="1">
    <location>
        <begin position="137"/>
        <end position="170"/>
    </location>
</feature>
<sequence>MAAEDTPVEVTNLKALGSYNWIEDEIPTIAIPGRPATWKDQPIPTRLRKDLGTPFFDENIARNITFSLQPDLLAIEVSQTADPEFDLSKENIDIVTNRNNLRKLMNFAGSRGRAGYIDRFRIDAQLAPNGRTIILTRYEKPRYETQTTGQQHNRNPLPDNRSKPNDSRPQRAPFIGFDHIFERMFTEELPTIHATNASGSNVSLRPVGYHRIVRYDLLGLRFLVRSRVDGMLRDSTLETEIDALSWALEKARLESAPEPLEASTPLLQESESEIRYVKFGEHVPQSRLMDIKLAPNGKVDWRNVYPQYFLSQTPKLRVAARATVQGQELVAQLKTYDSNLLKTEHTLQAQRFRNLVSVLKQMRQILQTQGSCSQPLAFVWTQRGDMMVHRIEEKTQYLSNKGLEKF</sequence>
<proteinExistence type="predicted"/>
<dbReference type="PANTHER" id="PTHR35179:SF2">
    <property type="entry name" value="START DOMAIN-CONTAINING PROTEIN"/>
    <property type="match status" value="1"/>
</dbReference>
<organism evidence="2 3">
    <name type="scientific">Rhizoctonia solani</name>
    <dbReference type="NCBI Taxonomy" id="456999"/>
    <lineage>
        <taxon>Eukaryota</taxon>
        <taxon>Fungi</taxon>
        <taxon>Dikarya</taxon>
        <taxon>Basidiomycota</taxon>
        <taxon>Agaricomycotina</taxon>
        <taxon>Agaricomycetes</taxon>
        <taxon>Cantharellales</taxon>
        <taxon>Ceratobasidiaceae</taxon>
        <taxon>Rhizoctonia</taxon>
    </lineage>
</organism>
<feature type="compositionally biased region" description="Basic and acidic residues" evidence="1">
    <location>
        <begin position="160"/>
        <end position="169"/>
    </location>
</feature>
<reference evidence="2" key="1">
    <citation type="submission" date="2021-01" db="EMBL/GenBank/DDBJ databases">
        <authorList>
            <person name="Kaushik A."/>
        </authorList>
    </citation>
    <scope>NUCLEOTIDE SEQUENCE</scope>
    <source>
        <strain evidence="2">AG5</strain>
    </source>
</reference>
<dbReference type="PANTHER" id="PTHR35179">
    <property type="entry name" value="PROTEIN CBG02620"/>
    <property type="match status" value="1"/>
</dbReference>
<dbReference type="AlphaFoldDB" id="A0A8H3E3J6"/>
<evidence type="ECO:0000313" key="2">
    <source>
        <dbReference type="EMBL" id="CAE7159134.1"/>
    </source>
</evidence>
<evidence type="ECO:0008006" key="4">
    <source>
        <dbReference type="Google" id="ProtNLM"/>
    </source>
</evidence>